<dbReference type="Proteomes" id="UP000190834">
    <property type="component" value="Unassembled WGS sequence"/>
</dbReference>
<name>A0A1T4Q9B2_VIBCI</name>
<evidence type="ECO:0000313" key="8">
    <source>
        <dbReference type="EMBL" id="SKA00226.1"/>
    </source>
</evidence>
<dbReference type="PROSITE" id="PS50885">
    <property type="entry name" value="HAMP"/>
    <property type="match status" value="1"/>
</dbReference>
<evidence type="ECO:0000259" key="6">
    <source>
        <dbReference type="PROSITE" id="PS50111"/>
    </source>
</evidence>
<keyword evidence="2 4" id="KW-0807">Transducer</keyword>
<dbReference type="CDD" id="cd06225">
    <property type="entry name" value="HAMP"/>
    <property type="match status" value="1"/>
</dbReference>
<dbReference type="OrthoDB" id="5593683at2"/>
<dbReference type="Gene3D" id="1.10.287.950">
    <property type="entry name" value="Methyl-accepting chemotaxis protein"/>
    <property type="match status" value="1"/>
</dbReference>
<evidence type="ECO:0000256" key="3">
    <source>
        <dbReference type="ARBA" id="ARBA00029447"/>
    </source>
</evidence>
<dbReference type="InterPro" id="IPR004089">
    <property type="entry name" value="MCPsignal_dom"/>
</dbReference>
<feature type="transmembrane region" description="Helical" evidence="5">
    <location>
        <begin position="16"/>
        <end position="34"/>
    </location>
</feature>
<dbReference type="GO" id="GO:0004888">
    <property type="term" value="F:transmembrane signaling receptor activity"/>
    <property type="evidence" value="ECO:0007669"/>
    <property type="project" value="InterPro"/>
</dbReference>
<dbReference type="GO" id="GO:0016020">
    <property type="term" value="C:membrane"/>
    <property type="evidence" value="ECO:0007669"/>
    <property type="project" value="UniProtKB-SubCell"/>
</dbReference>
<feature type="domain" description="HAMP" evidence="7">
    <location>
        <begin position="215"/>
        <end position="267"/>
    </location>
</feature>
<dbReference type="InterPro" id="IPR004090">
    <property type="entry name" value="Chemotax_Me-accpt_rcpt"/>
</dbReference>
<dbReference type="AlphaFoldDB" id="A0A1T4Q9B2"/>
<dbReference type="EMBL" id="FUXB01000009">
    <property type="protein sequence ID" value="SKA00226.1"/>
    <property type="molecule type" value="Genomic_DNA"/>
</dbReference>
<accession>A0A1T4Q9B2</accession>
<dbReference type="PANTHER" id="PTHR32089:SF33">
    <property type="entry name" value="TOXIN COREGULATED PILUS BIOSYNTHESIS PROTEIN I"/>
    <property type="match status" value="1"/>
</dbReference>
<comment type="subcellular location">
    <subcellularLocation>
        <location evidence="1">Membrane</location>
    </subcellularLocation>
</comment>
<dbReference type="SMART" id="SM00304">
    <property type="entry name" value="HAMP"/>
    <property type="match status" value="1"/>
</dbReference>
<dbReference type="PANTHER" id="PTHR32089">
    <property type="entry name" value="METHYL-ACCEPTING CHEMOTAXIS PROTEIN MCPB"/>
    <property type="match status" value="1"/>
</dbReference>
<evidence type="ECO:0000256" key="2">
    <source>
        <dbReference type="ARBA" id="ARBA00023224"/>
    </source>
</evidence>
<evidence type="ECO:0000256" key="5">
    <source>
        <dbReference type="SAM" id="Phobius"/>
    </source>
</evidence>
<evidence type="ECO:0000256" key="4">
    <source>
        <dbReference type="PROSITE-ProRule" id="PRU00284"/>
    </source>
</evidence>
<evidence type="ECO:0000256" key="1">
    <source>
        <dbReference type="ARBA" id="ARBA00004370"/>
    </source>
</evidence>
<proteinExistence type="inferred from homology"/>
<evidence type="ECO:0000313" key="9">
    <source>
        <dbReference type="Proteomes" id="UP000190834"/>
    </source>
</evidence>
<dbReference type="Pfam" id="PF00015">
    <property type="entry name" value="MCPsignal"/>
    <property type="match status" value="1"/>
</dbReference>
<sequence length="544" mass="59711">MDIRPLLNNISVRNQIIAPVLFSVLILFTVLMFVRHALEASDERLISSVNTLVIQKDTLADIDDLFYPLRIDVAYGQIDSSKNDVIIKKINNDFLTITQRLNSTFSAPHYADDLQNIYDAMGAYTEKATFSLNAARQADGTHVDEKQLTLLSEELRIAGDRLVQAFNQLSEDINQSALQTIVDLDAESTQTLNQGIIVILIALALAAIFAWFVAGIIAKPAQMIQQAMQEVSEGNLSIRIETSGKNELASLSQDINATIERLQHTLRDLNMISDQVASSSQELASVMVQSENNSQQEILAVESVATAATELESMAKSMSESAASADDLTRNAGKKVEISLEIFEENQQANEKITQVLHDAAAIIQELQEQSTQINNVVEMISNVSEQTNLLALNAAIEAARAGEAGRGFAVVADEVRVLAVNTQKSTRDIKTIIEQLQNKSLQANQNMQTSIQLLENNDKLSEKANLAMQEIIQVMTLINDTNTQVAVGAEEQANVTSEISKNMMNISDIVQQNFVGLSQCSSASNELSHLANDQKDKIAFFKI</sequence>
<dbReference type="InterPro" id="IPR003660">
    <property type="entry name" value="HAMP_dom"/>
</dbReference>
<dbReference type="SUPFAM" id="SSF58104">
    <property type="entry name" value="Methyl-accepting chemotaxis protein (MCP) signaling domain"/>
    <property type="match status" value="1"/>
</dbReference>
<keyword evidence="9" id="KW-1185">Reference proteome</keyword>
<keyword evidence="5" id="KW-1133">Transmembrane helix</keyword>
<keyword evidence="5" id="KW-0812">Transmembrane</keyword>
<protein>
    <submittedName>
        <fullName evidence="8">Methyl-accepting chemotaxis protein</fullName>
    </submittedName>
</protein>
<evidence type="ECO:0000259" key="7">
    <source>
        <dbReference type="PROSITE" id="PS50885"/>
    </source>
</evidence>
<dbReference type="STRING" id="1123491.SAMN02745782_02056"/>
<dbReference type="GO" id="GO:0007165">
    <property type="term" value="P:signal transduction"/>
    <property type="evidence" value="ECO:0007669"/>
    <property type="project" value="UniProtKB-KW"/>
</dbReference>
<dbReference type="PROSITE" id="PS50111">
    <property type="entry name" value="CHEMOTAXIS_TRANSDUC_2"/>
    <property type="match status" value="1"/>
</dbReference>
<reference evidence="9" key="1">
    <citation type="submission" date="2017-02" db="EMBL/GenBank/DDBJ databases">
        <authorList>
            <person name="Varghese N."/>
            <person name="Submissions S."/>
        </authorList>
    </citation>
    <scope>NUCLEOTIDE SEQUENCE [LARGE SCALE GENOMIC DNA]</scope>
    <source>
        <strain evidence="9">DSM 19608</strain>
    </source>
</reference>
<comment type="similarity">
    <text evidence="3">Belongs to the methyl-accepting chemotaxis (MCP) protein family.</text>
</comment>
<keyword evidence="5" id="KW-0472">Membrane</keyword>
<dbReference type="GO" id="GO:0006935">
    <property type="term" value="P:chemotaxis"/>
    <property type="evidence" value="ECO:0007669"/>
    <property type="project" value="InterPro"/>
</dbReference>
<dbReference type="GeneID" id="70581476"/>
<dbReference type="RefSeq" id="WP_078926427.1">
    <property type="nucleotide sequence ID" value="NZ_FUXB01000009.1"/>
</dbReference>
<dbReference type="PRINTS" id="PR00260">
    <property type="entry name" value="CHEMTRNSDUCR"/>
</dbReference>
<feature type="transmembrane region" description="Helical" evidence="5">
    <location>
        <begin position="196"/>
        <end position="218"/>
    </location>
</feature>
<dbReference type="SMART" id="SM00283">
    <property type="entry name" value="MA"/>
    <property type="match status" value="1"/>
</dbReference>
<feature type="domain" description="Methyl-accepting transducer" evidence="6">
    <location>
        <begin position="272"/>
        <end position="508"/>
    </location>
</feature>
<dbReference type="FunFam" id="1.10.287.950:FF:000001">
    <property type="entry name" value="Methyl-accepting chemotaxis sensory transducer"/>
    <property type="match status" value="1"/>
</dbReference>
<dbReference type="Pfam" id="PF00672">
    <property type="entry name" value="HAMP"/>
    <property type="match status" value="1"/>
</dbReference>
<dbReference type="Gene3D" id="6.10.340.10">
    <property type="match status" value="1"/>
</dbReference>
<gene>
    <name evidence="8" type="ORF">SAMN02745782_02056</name>
</gene>
<organism evidence="8 9">
    <name type="scientific">Vibrio cincinnatiensis DSM 19608</name>
    <dbReference type="NCBI Taxonomy" id="1123491"/>
    <lineage>
        <taxon>Bacteria</taxon>
        <taxon>Pseudomonadati</taxon>
        <taxon>Pseudomonadota</taxon>
        <taxon>Gammaproteobacteria</taxon>
        <taxon>Vibrionales</taxon>
        <taxon>Vibrionaceae</taxon>
        <taxon>Vibrio</taxon>
    </lineage>
</organism>